<keyword evidence="3" id="KW-0378">Hydrolase</keyword>
<comment type="similarity">
    <text evidence="1">Belongs to the peptidase C48 family.</text>
</comment>
<reference evidence="5 6" key="1">
    <citation type="submission" date="2013-11" db="EMBL/GenBank/DDBJ databases">
        <title>The Genome Sequence of Phytophthora parasitica P1976.</title>
        <authorList>
            <consortium name="The Broad Institute Genomics Platform"/>
            <person name="Russ C."/>
            <person name="Tyler B."/>
            <person name="Panabieres F."/>
            <person name="Shan W."/>
            <person name="Tripathy S."/>
            <person name="Grunwald N."/>
            <person name="Machado M."/>
            <person name="Johnson C.S."/>
            <person name="Walker B."/>
            <person name="Young S."/>
            <person name="Zeng Q."/>
            <person name="Gargeya S."/>
            <person name="Fitzgerald M."/>
            <person name="Haas B."/>
            <person name="Abouelleil A."/>
            <person name="Allen A.W."/>
            <person name="Alvarado L."/>
            <person name="Arachchi H.M."/>
            <person name="Berlin A.M."/>
            <person name="Chapman S.B."/>
            <person name="Gainer-Dewar J."/>
            <person name="Goldberg J."/>
            <person name="Griggs A."/>
            <person name="Gujja S."/>
            <person name="Hansen M."/>
            <person name="Howarth C."/>
            <person name="Imamovic A."/>
            <person name="Ireland A."/>
            <person name="Larimer J."/>
            <person name="McCowan C."/>
            <person name="Murphy C."/>
            <person name="Pearson M."/>
            <person name="Poon T.W."/>
            <person name="Priest M."/>
            <person name="Roberts A."/>
            <person name="Saif S."/>
            <person name="Shea T."/>
            <person name="Sisk P."/>
            <person name="Sykes S."/>
            <person name="Wortman J."/>
            <person name="Nusbaum C."/>
            <person name="Birren B."/>
        </authorList>
    </citation>
    <scope>NUCLEOTIDE SEQUENCE [LARGE SCALE GENOMIC DNA]</scope>
    <source>
        <strain evidence="5 6">P1976</strain>
    </source>
</reference>
<evidence type="ECO:0000313" key="6">
    <source>
        <dbReference type="Proteomes" id="UP000028582"/>
    </source>
</evidence>
<dbReference type="GO" id="GO:0008234">
    <property type="term" value="F:cysteine-type peptidase activity"/>
    <property type="evidence" value="ECO:0007669"/>
    <property type="project" value="InterPro"/>
</dbReference>
<dbReference type="AlphaFoldDB" id="A0A080ZM33"/>
<dbReference type="InterPro" id="IPR003653">
    <property type="entry name" value="Peptidase_C48_C"/>
</dbReference>
<evidence type="ECO:0000256" key="2">
    <source>
        <dbReference type="ARBA" id="ARBA00022670"/>
    </source>
</evidence>
<accession>A0A080ZM33</accession>
<comment type="caution">
    <text evidence="5">The sequence shown here is derived from an EMBL/GenBank/DDBJ whole genome shotgun (WGS) entry which is preliminary data.</text>
</comment>
<sequence>MKLHGLLRERNVCEVVASLKEIQPGLREVGSFLATFEVLGIAVGKPLLWAMSPSYVPDNVRYRPPEPTVDRALEQVRETLCGEQAEIQIDSDGESGDSDNYVVAIETIGTYTIDQLDAMTWLWNFAGHVSSRCCVVHLANQRSLQEQYDRDNVSAKKKQSRKKPVNVEAILPEKIRLEVCEGIAVWQFVLLPVNFDGVHWGCLMIDGTSKTMMLYDSMYFTKNVKRLKAITTEMESVLLET</sequence>
<dbReference type="Proteomes" id="UP000028582">
    <property type="component" value="Unassembled WGS sequence"/>
</dbReference>
<protein>
    <recommendedName>
        <fullName evidence="4">Ubiquitin-like protease family profile domain-containing protein</fullName>
    </recommendedName>
</protein>
<evidence type="ECO:0000256" key="3">
    <source>
        <dbReference type="ARBA" id="ARBA00022801"/>
    </source>
</evidence>
<dbReference type="SUPFAM" id="SSF54001">
    <property type="entry name" value="Cysteine proteinases"/>
    <property type="match status" value="1"/>
</dbReference>
<name>A0A080ZM33_PHYNI</name>
<evidence type="ECO:0000256" key="1">
    <source>
        <dbReference type="ARBA" id="ARBA00005234"/>
    </source>
</evidence>
<dbReference type="InterPro" id="IPR038765">
    <property type="entry name" value="Papain-like_cys_pep_sf"/>
</dbReference>
<dbReference type="GO" id="GO:0006508">
    <property type="term" value="P:proteolysis"/>
    <property type="evidence" value="ECO:0007669"/>
    <property type="project" value="UniProtKB-KW"/>
</dbReference>
<dbReference type="Pfam" id="PF02902">
    <property type="entry name" value="Peptidase_C48"/>
    <property type="match status" value="1"/>
</dbReference>
<dbReference type="Gene3D" id="3.30.310.130">
    <property type="entry name" value="Ubiquitin-related"/>
    <property type="match status" value="1"/>
</dbReference>
<dbReference type="OrthoDB" id="1939479at2759"/>
<evidence type="ECO:0000313" key="5">
    <source>
        <dbReference type="EMBL" id="ETO67694.1"/>
    </source>
</evidence>
<gene>
    <name evidence="5" type="ORF">F444_15436</name>
</gene>
<evidence type="ECO:0000259" key="4">
    <source>
        <dbReference type="Pfam" id="PF02902"/>
    </source>
</evidence>
<organism evidence="5 6">
    <name type="scientific">Phytophthora nicotianae P1976</name>
    <dbReference type="NCBI Taxonomy" id="1317066"/>
    <lineage>
        <taxon>Eukaryota</taxon>
        <taxon>Sar</taxon>
        <taxon>Stramenopiles</taxon>
        <taxon>Oomycota</taxon>
        <taxon>Peronosporomycetes</taxon>
        <taxon>Peronosporales</taxon>
        <taxon>Peronosporaceae</taxon>
        <taxon>Phytophthora</taxon>
    </lineage>
</organism>
<feature type="domain" description="Ubiquitin-like protease family profile" evidence="4">
    <location>
        <begin position="186"/>
        <end position="240"/>
    </location>
</feature>
<proteinExistence type="inferred from homology"/>
<keyword evidence="2" id="KW-0645">Protease</keyword>
<dbReference type="EMBL" id="ANJA01002863">
    <property type="protein sequence ID" value="ETO67694.1"/>
    <property type="molecule type" value="Genomic_DNA"/>
</dbReference>